<gene>
    <name evidence="3" type="ORF">AC578_8522</name>
</gene>
<evidence type="ECO:0000313" key="4">
    <source>
        <dbReference type="Proteomes" id="UP000070133"/>
    </source>
</evidence>
<dbReference type="EMBL" id="LFZN01000005">
    <property type="protein sequence ID" value="KXT06603.1"/>
    <property type="molecule type" value="Genomic_DNA"/>
</dbReference>
<evidence type="ECO:0000259" key="1">
    <source>
        <dbReference type="Pfam" id="PF10433"/>
    </source>
</evidence>
<name>A0A139HW45_9PEZI</name>
<dbReference type="Pfam" id="PF10433">
    <property type="entry name" value="Beta-prop_RSE1_1st"/>
    <property type="match status" value="1"/>
</dbReference>
<dbReference type="InterPro" id="IPR018846">
    <property type="entry name" value="Beta-prop_RSE1/DDB1/CPSF1_1st"/>
</dbReference>
<comment type="caution">
    <text evidence="3">The sequence shown here is derived from an EMBL/GenBank/DDBJ whole genome shotgun (WGS) entry which is preliminary data.</text>
</comment>
<accession>A0A139HW45</accession>
<dbReference type="OrthoDB" id="20774at2759"/>
<feature type="domain" description="RSE1/DDB1/CPSF1 first beta-propeller" evidence="1">
    <location>
        <begin position="27"/>
        <end position="433"/>
    </location>
</feature>
<evidence type="ECO:0000259" key="2">
    <source>
        <dbReference type="Pfam" id="PF23726"/>
    </source>
</evidence>
<dbReference type="Pfam" id="PF23726">
    <property type="entry name" value="Beta-prop_RSE1_2nd"/>
    <property type="match status" value="1"/>
</dbReference>
<dbReference type="Gene3D" id="2.130.10.10">
    <property type="entry name" value="YVTN repeat-like/Quinoprotein amine dehydrogenase"/>
    <property type="match status" value="2"/>
</dbReference>
<dbReference type="InterPro" id="IPR050358">
    <property type="entry name" value="RSE1/DDB1/CFT1"/>
</dbReference>
<keyword evidence="4" id="KW-1185">Reference proteome</keyword>
<evidence type="ECO:0000313" key="3">
    <source>
        <dbReference type="EMBL" id="KXT06603.1"/>
    </source>
</evidence>
<feature type="domain" description="RSE1/DDB1/CPSF1 second beta-propeller" evidence="2">
    <location>
        <begin position="499"/>
        <end position="769"/>
    </location>
</feature>
<dbReference type="Proteomes" id="UP000070133">
    <property type="component" value="Unassembled WGS sequence"/>
</dbReference>
<reference evidence="3 4" key="1">
    <citation type="submission" date="2015-07" db="EMBL/GenBank/DDBJ databases">
        <title>Comparative genomics of the Sigatoka disease complex on banana suggests a link between parallel evolutionary changes in Pseudocercospora fijiensis and Pseudocercospora eumusae and increased virulence on the banana host.</title>
        <authorList>
            <person name="Chang T.-C."/>
            <person name="Salvucci A."/>
            <person name="Crous P.W."/>
            <person name="Stergiopoulos I."/>
        </authorList>
    </citation>
    <scope>NUCLEOTIDE SEQUENCE [LARGE SCALE GENOMIC DNA]</scope>
    <source>
        <strain evidence="3 4">CBS 114824</strain>
    </source>
</reference>
<dbReference type="PANTHER" id="PTHR10644">
    <property type="entry name" value="DNA REPAIR/RNA PROCESSING CPSF FAMILY"/>
    <property type="match status" value="1"/>
</dbReference>
<protein>
    <submittedName>
        <fullName evidence="3">Uncharacterized protein</fullName>
    </submittedName>
</protein>
<dbReference type="InterPro" id="IPR015943">
    <property type="entry name" value="WD40/YVTN_repeat-like_dom_sf"/>
</dbReference>
<proteinExistence type="predicted"/>
<dbReference type="STRING" id="321146.A0A139HW45"/>
<organism evidence="3 4">
    <name type="scientific">Pseudocercospora eumusae</name>
    <dbReference type="NCBI Taxonomy" id="321146"/>
    <lineage>
        <taxon>Eukaryota</taxon>
        <taxon>Fungi</taxon>
        <taxon>Dikarya</taxon>
        <taxon>Ascomycota</taxon>
        <taxon>Pezizomycotina</taxon>
        <taxon>Dothideomycetes</taxon>
        <taxon>Dothideomycetidae</taxon>
        <taxon>Mycosphaerellales</taxon>
        <taxon>Mycosphaerellaceae</taxon>
        <taxon>Pseudocercospora</taxon>
    </lineage>
</organism>
<dbReference type="InterPro" id="IPR058543">
    <property type="entry name" value="Beta-prop_RSE1/DDB1/CPSF1_2nd"/>
</dbReference>
<sequence length="1307" mass="142876">MELSELSNAVRDKPVGVYTKTVVQSSVIRWILHARIRHRRLNDVVFVGEDFIHVKQVGEEGHLVDIATKADFDARIRAATTFHHTDDAADEDFLVKLEKDAASFKIDAGPPQCIVLTLDSNDLVFVFLRRHDDGIFRFVQQTCPMPSFDRILFQPGEHVAVDPFSRGIAVAANEKEIILYAAKPKDQIQYEIKQKDKDWCPVSAQKSVQVDGVIQHMDFLIPPADNTDHIILLLIVLDQHRTKAIRIDWHYSTGPRHAQVHPGQALESAQKISNLLIPLQEAAFLLVTGNEITLWKNILSGSATEFGLPQPTASPKYPGISACAPVWASWAKPRRSQAARSNNDFIYLVREDGLVLLITIPKTAPTAPEQSIAGDLDCHVGTAFASLGDEGDPDILCVAGSASSGKVVSIGNWPSARRIEEMSRLDTMNMEVIEVLPNWASATDMICTDVLHSSRSRNRDQESILVTSGEQPFGTITEIRRGVEARLSVFLELEGLRTVTHVWVLPDLSLGATIIVLSSPDSTRLLAADADFESLEEIGDGSAFDSYSSTLAAGLTSSGHLVQITERTICASTALQANFEDTSKHNLPEDQSIVASWLIPSDSVVVNAERHDGGHAIACYHITSTDTDRTIQPGPRLRIPCEPLYITAVCYQGSVLTLTATNDGKIALVYFREGSAPLCYAKDLSGASDDTAICDNVCILEANDQLLAICGLRDGRVIGVEIDLDAEEPLSQEHSISLGHSTVKLVHLAGYKRSSIAMTASSTYLLSWSGGSASSLACENLWVTDKARPELSQGTIAACAQMPSANHLSSDTLADALMMICEDELLVADLEHKPSTVPRQIAVSSTPNRVVYAEALRQIVCCGLVAEARKFPSRSQSAPEEKRQIWPRLEFIPAKGCKPTYTHDMQPGERVNAILPWSLRASTDKTYSHILIGGSYVRTNGRRRGKVTFLQPLVRKPKIWEISEIKESRATVFDEEVYSLALYDDTTYIACAGDSVHIQRLSVEESRWDKICPPFKMASPGVHVTVEKDSNDEKVIVISTHSDSLVVLRLLETQEEDGTTRCTPLLTTMGPRADLLISHLIVPSLESIRDDSTLFSLASTKYGRLLGMMLPVQTKAKGASPSAYQSATMCFEAQLPRSLTRMSPNPPPMRKGAPPAGIIAERITGSATDGAVVNVALLDSTLWRKLFWLQRLIERSEKLSPHCYSDPPYSSGEGGMTGESRALPAGFGGNVAVAMSTINSKLNDYHIDGDVLARALLPDAPAAIKSVLVDLSEQDGAVGDWVRAHLEAEIAAIEDSISMVKKIDDWM</sequence>